<evidence type="ECO:0000313" key="3">
    <source>
        <dbReference type="Proteomes" id="UP000623687"/>
    </source>
</evidence>
<dbReference type="VEuPathDB" id="FungiDB:PC9H_006479"/>
<dbReference type="AlphaFoldDB" id="A0A8H6ZX15"/>
<dbReference type="Proteomes" id="UP000623687">
    <property type="component" value="Unassembled WGS sequence"/>
</dbReference>
<dbReference type="EMBL" id="JACETU010000004">
    <property type="protein sequence ID" value="KAF7430768.1"/>
    <property type="molecule type" value="Genomic_DNA"/>
</dbReference>
<feature type="region of interest" description="Disordered" evidence="1">
    <location>
        <begin position="91"/>
        <end position="118"/>
    </location>
</feature>
<protein>
    <submittedName>
        <fullName evidence="2">Uncharacterized protein</fullName>
    </submittedName>
</protein>
<feature type="compositionally biased region" description="Low complexity" evidence="1">
    <location>
        <begin position="104"/>
        <end position="118"/>
    </location>
</feature>
<comment type="caution">
    <text evidence="2">The sequence shown here is derived from an EMBL/GenBank/DDBJ whole genome shotgun (WGS) entry which is preliminary data.</text>
</comment>
<feature type="compositionally biased region" description="Low complexity" evidence="1">
    <location>
        <begin position="164"/>
        <end position="191"/>
    </location>
</feature>
<dbReference type="OrthoDB" id="3033443at2759"/>
<gene>
    <name evidence="2" type="ORF">PC9H_006479</name>
</gene>
<dbReference type="RefSeq" id="XP_036632046.1">
    <property type="nucleotide sequence ID" value="XM_036776027.1"/>
</dbReference>
<name>A0A8H6ZX15_PLEOS</name>
<dbReference type="GeneID" id="59376297"/>
<evidence type="ECO:0000313" key="2">
    <source>
        <dbReference type="EMBL" id="KAF7430768.1"/>
    </source>
</evidence>
<sequence length="191" mass="19489">MMYLLRHTPAAYPQLPSLVKMRSSLIVLAFATATVIARPIEDGHSSLVIRGVESTYVVRAYDAEDGKFRDTLHNAIHKVAALGTKLLGSKSKAPPAAAAPPPAADASATTEAAAPADPAVAARDIDTEDGRIADAVHKVHTTIHNAVTSAIAFGKKLFSGKSKAATPAAAPETAPDAATPDAAAAAPEPAA</sequence>
<evidence type="ECO:0000256" key="1">
    <source>
        <dbReference type="SAM" id="MobiDB-lite"/>
    </source>
</evidence>
<feature type="region of interest" description="Disordered" evidence="1">
    <location>
        <begin position="162"/>
        <end position="191"/>
    </location>
</feature>
<accession>A0A8H6ZX15</accession>
<keyword evidence="3" id="KW-1185">Reference proteome</keyword>
<proteinExistence type="predicted"/>
<organism evidence="2 3">
    <name type="scientific">Pleurotus ostreatus</name>
    <name type="common">Oyster mushroom</name>
    <name type="synonym">White-rot fungus</name>
    <dbReference type="NCBI Taxonomy" id="5322"/>
    <lineage>
        <taxon>Eukaryota</taxon>
        <taxon>Fungi</taxon>
        <taxon>Dikarya</taxon>
        <taxon>Basidiomycota</taxon>
        <taxon>Agaricomycotina</taxon>
        <taxon>Agaricomycetes</taxon>
        <taxon>Agaricomycetidae</taxon>
        <taxon>Agaricales</taxon>
        <taxon>Pleurotineae</taxon>
        <taxon>Pleurotaceae</taxon>
        <taxon>Pleurotus</taxon>
    </lineage>
</organism>
<reference evidence="2" key="1">
    <citation type="submission" date="2019-07" db="EMBL/GenBank/DDBJ databases">
        <authorList>
            <person name="Palmer J.M."/>
        </authorList>
    </citation>
    <scope>NUCLEOTIDE SEQUENCE</scope>
    <source>
        <strain evidence="2">PC9</strain>
    </source>
</reference>